<keyword evidence="3" id="KW-1185">Reference proteome</keyword>
<feature type="signal peptide" evidence="1">
    <location>
        <begin position="1"/>
        <end position="27"/>
    </location>
</feature>
<feature type="chain" id="PRO_5012782781" evidence="1">
    <location>
        <begin position="28"/>
        <end position="156"/>
    </location>
</feature>
<gene>
    <name evidence="2" type="ORF">SAMN04488503_1328</name>
</gene>
<keyword evidence="1" id="KW-0732">Signal</keyword>
<proteinExistence type="predicted"/>
<dbReference type="AlphaFoldDB" id="A0A238Z833"/>
<name>A0A238Z833_9BACT</name>
<sequence length="156" mass="16621">MTFARGIRRLIPAVLALTLLVPTAAQAGGRGASMNTGGKSAAELSASGARTLSKTEVLDFIAERKGHLVGSFGFLRDSLHLYDDGTVKGESANAMHGAMAGRGSWSVDEDGTLHLSVTWRYGDKLDATGRLMDFGGMLYQVDTANPERTSVYQLKK</sequence>
<dbReference type="Proteomes" id="UP000198324">
    <property type="component" value="Unassembled WGS sequence"/>
</dbReference>
<accession>A0A238Z833</accession>
<evidence type="ECO:0000313" key="3">
    <source>
        <dbReference type="Proteomes" id="UP000198324"/>
    </source>
</evidence>
<dbReference type="RefSeq" id="WP_089272962.1">
    <property type="nucleotide sequence ID" value="NZ_FZOC01000002.1"/>
</dbReference>
<organism evidence="2 3">
    <name type="scientific">Humidesulfovibrio mexicanus</name>
    <dbReference type="NCBI Taxonomy" id="147047"/>
    <lineage>
        <taxon>Bacteria</taxon>
        <taxon>Pseudomonadati</taxon>
        <taxon>Thermodesulfobacteriota</taxon>
        <taxon>Desulfovibrionia</taxon>
        <taxon>Desulfovibrionales</taxon>
        <taxon>Desulfovibrionaceae</taxon>
        <taxon>Humidesulfovibrio</taxon>
    </lineage>
</organism>
<reference evidence="2 3" key="1">
    <citation type="submission" date="2017-06" db="EMBL/GenBank/DDBJ databases">
        <authorList>
            <person name="Kim H.J."/>
            <person name="Triplett B.A."/>
        </authorList>
    </citation>
    <scope>NUCLEOTIDE SEQUENCE [LARGE SCALE GENOMIC DNA]</scope>
    <source>
        <strain evidence="2 3">DSM 13116</strain>
    </source>
</reference>
<protein>
    <submittedName>
        <fullName evidence="2">Uncharacterized protein</fullName>
    </submittedName>
</protein>
<dbReference type="EMBL" id="FZOC01000002">
    <property type="protein sequence ID" value="SNR79507.1"/>
    <property type="molecule type" value="Genomic_DNA"/>
</dbReference>
<evidence type="ECO:0000313" key="2">
    <source>
        <dbReference type="EMBL" id="SNR79507.1"/>
    </source>
</evidence>
<evidence type="ECO:0000256" key="1">
    <source>
        <dbReference type="SAM" id="SignalP"/>
    </source>
</evidence>